<name>M0QKN8_9ACTN</name>
<dbReference type="EMBL" id="BANX01000022">
    <property type="protein sequence ID" value="GAC69205.1"/>
    <property type="molecule type" value="Genomic_DNA"/>
</dbReference>
<reference evidence="4 5" key="1">
    <citation type="submission" date="2013-01" db="EMBL/GenBank/DDBJ databases">
        <title>Whole genome shotgun sequence of Gordonia soli NBRC 108243.</title>
        <authorList>
            <person name="Isaki-Nakamura S."/>
            <person name="Hosoyama A."/>
            <person name="Tsuchikane K."/>
            <person name="Ando Y."/>
            <person name="Baba S."/>
            <person name="Ohji S."/>
            <person name="Hamada M."/>
            <person name="Tamura T."/>
            <person name="Yamazoe A."/>
            <person name="Yamazaki S."/>
            <person name="Fujita N."/>
        </authorList>
    </citation>
    <scope>NUCLEOTIDE SEQUENCE [LARGE SCALE GENOMIC DNA]</scope>
    <source>
        <strain evidence="4 5">NBRC 108243</strain>
    </source>
</reference>
<evidence type="ECO:0000259" key="3">
    <source>
        <dbReference type="Pfam" id="PF22554"/>
    </source>
</evidence>
<feature type="domain" description="TY-Chap C-terminal" evidence="3">
    <location>
        <begin position="289"/>
        <end position="376"/>
    </location>
</feature>
<dbReference type="InterPro" id="IPR054343">
    <property type="entry name" value="TY-Chap_M"/>
</dbReference>
<dbReference type="Pfam" id="PF22552">
    <property type="entry name" value="TY-Chap3"/>
    <property type="match status" value="1"/>
</dbReference>
<sequence>MRQFDFDAEVDGAWRAFAVALADRLATLQPGDEHVVEQAREFPDGPHGVLTFTRTRARRLRCTAHVLDLHPTVEFKLQQLDTLTDAGWRLLRDSRLIFEVGARRADELAHIAVTALREIWEVVHPTFLVGARGVVAEPSVAVGVIPDSRDHLLSLIAAALEDIAGGRITVDEDGDVPLPTRTVPSWLRVLDEQAAVEFFATVIGEVPDTAAASAYIAAESVRWPGITLTLHQTSLMAFSTIGMTAFHRENLTTGLGRWLEFMAESAPDVIAALTKVERELPRTDGDDERLPDPLQTLIVLDEDGTSLDAQEVATICRHDQSAVLRYIHTSQEQYLAWMKSAVEADVAGDHDEAAACRHEERAWRATTDKLRDALRIIVLRGGEAAERDRRPSG</sequence>
<dbReference type="InterPro" id="IPR054344">
    <property type="entry name" value="TY-Chap_N"/>
</dbReference>
<accession>M0QKN8</accession>
<dbReference type="Proteomes" id="UP000011666">
    <property type="component" value="Unassembled WGS sequence"/>
</dbReference>
<evidence type="ECO:0000259" key="2">
    <source>
        <dbReference type="Pfam" id="PF22552"/>
    </source>
</evidence>
<dbReference type="eggNOG" id="ENOG503357V">
    <property type="taxonomic scope" value="Bacteria"/>
</dbReference>
<dbReference type="RefSeq" id="WP_007622023.1">
    <property type="nucleotide sequence ID" value="NZ_BANX01000022.1"/>
</dbReference>
<feature type="domain" description="TY-Chap central" evidence="1">
    <location>
        <begin position="150"/>
        <end position="269"/>
    </location>
</feature>
<keyword evidence="5" id="KW-1185">Reference proteome</keyword>
<evidence type="ECO:0000313" key="5">
    <source>
        <dbReference type="Proteomes" id="UP000011666"/>
    </source>
</evidence>
<dbReference type="OrthoDB" id="4772408at2"/>
<protein>
    <submittedName>
        <fullName evidence="4">Uncharacterized protein</fullName>
    </submittedName>
</protein>
<evidence type="ECO:0000259" key="1">
    <source>
        <dbReference type="Pfam" id="PF22551"/>
    </source>
</evidence>
<organism evidence="4 5">
    <name type="scientific">Gordonia soli NBRC 108243</name>
    <dbReference type="NCBI Taxonomy" id="1223545"/>
    <lineage>
        <taxon>Bacteria</taxon>
        <taxon>Bacillati</taxon>
        <taxon>Actinomycetota</taxon>
        <taxon>Actinomycetes</taxon>
        <taxon>Mycobacteriales</taxon>
        <taxon>Gordoniaceae</taxon>
        <taxon>Gordonia</taxon>
    </lineage>
</organism>
<dbReference type="AlphaFoldDB" id="M0QKN8"/>
<dbReference type="Pfam" id="PF22554">
    <property type="entry name" value="Chap-C"/>
    <property type="match status" value="1"/>
</dbReference>
<gene>
    <name evidence="4" type="ORF">GS4_22_00370</name>
</gene>
<dbReference type="InterPro" id="IPR054342">
    <property type="entry name" value="TY-Chap_C"/>
</dbReference>
<feature type="domain" description="TY-Chap N-terminal" evidence="2">
    <location>
        <begin position="13"/>
        <end position="128"/>
    </location>
</feature>
<dbReference type="Pfam" id="PF22551">
    <property type="entry name" value="TY-Chap1"/>
    <property type="match status" value="1"/>
</dbReference>
<comment type="caution">
    <text evidence="4">The sequence shown here is derived from an EMBL/GenBank/DDBJ whole genome shotgun (WGS) entry which is preliminary data.</text>
</comment>
<proteinExistence type="predicted"/>
<evidence type="ECO:0000313" key="4">
    <source>
        <dbReference type="EMBL" id="GAC69205.1"/>
    </source>
</evidence>